<feature type="region of interest" description="Disordered" evidence="1">
    <location>
        <begin position="1"/>
        <end position="32"/>
    </location>
</feature>
<feature type="compositionally biased region" description="Polar residues" evidence="1">
    <location>
        <begin position="19"/>
        <end position="32"/>
    </location>
</feature>
<dbReference type="SUPFAM" id="SSF52540">
    <property type="entry name" value="P-loop containing nucleoside triphosphate hydrolases"/>
    <property type="match status" value="1"/>
</dbReference>
<name>A0A5B0LIH8_PUCGR</name>
<evidence type="ECO:0000256" key="1">
    <source>
        <dbReference type="SAM" id="MobiDB-lite"/>
    </source>
</evidence>
<sequence length="250" mass="28187">MSRYVTHSDVGQRSESICHESSIQTPTPDNQTTPARWASLGITVLKKIAEKKDDALRREILEISRSRYGQDAKTLQIDAVVNLVRGRNTFLLAGTGYGKSRIPELYFRTLPISEKPVIIVLNPSTRLETTKVLEKKAAKFTAINLTTNCGTWSTSVIGSSSDWVWSCLDKAHMVYKWGIVGKDSWEETIIQLWGDTRIEESSGRGHSSNQEKPEALRSHIMDAQRRTHTAWHSLYPGDNGVFVEIVPRIY</sequence>
<dbReference type="AlphaFoldDB" id="A0A5B0LIH8"/>
<dbReference type="InterPro" id="IPR027417">
    <property type="entry name" value="P-loop_NTPase"/>
</dbReference>
<protein>
    <recommendedName>
        <fullName evidence="4">ATP-dependent DNA helicase sgs1</fullName>
    </recommendedName>
</protein>
<comment type="caution">
    <text evidence="2">The sequence shown here is derived from an EMBL/GenBank/DDBJ whole genome shotgun (WGS) entry which is preliminary data.</text>
</comment>
<evidence type="ECO:0008006" key="4">
    <source>
        <dbReference type="Google" id="ProtNLM"/>
    </source>
</evidence>
<evidence type="ECO:0000313" key="2">
    <source>
        <dbReference type="EMBL" id="KAA1063906.1"/>
    </source>
</evidence>
<dbReference type="Proteomes" id="UP000324748">
    <property type="component" value="Unassembled WGS sequence"/>
</dbReference>
<keyword evidence="3" id="KW-1185">Reference proteome</keyword>
<reference evidence="2 3" key="1">
    <citation type="submission" date="2019-05" db="EMBL/GenBank/DDBJ databases">
        <title>Emergence of the Ug99 lineage of the wheat stem rust pathogen through somatic hybridization.</title>
        <authorList>
            <person name="Li F."/>
            <person name="Upadhyaya N.M."/>
            <person name="Sperschneider J."/>
            <person name="Matny O."/>
            <person name="Nguyen-Phuc H."/>
            <person name="Mago R."/>
            <person name="Raley C."/>
            <person name="Miller M.E."/>
            <person name="Silverstein K.A.T."/>
            <person name="Henningsen E."/>
            <person name="Hirsch C.D."/>
            <person name="Visser B."/>
            <person name="Pretorius Z.A."/>
            <person name="Steffenson B.J."/>
            <person name="Schwessinger B."/>
            <person name="Dodds P.N."/>
            <person name="Figueroa M."/>
        </authorList>
    </citation>
    <scope>NUCLEOTIDE SEQUENCE [LARGE SCALE GENOMIC DNA]</scope>
    <source>
        <strain evidence="2">21-0</strain>
    </source>
</reference>
<gene>
    <name evidence="2" type="ORF">PGT21_000804</name>
</gene>
<evidence type="ECO:0000313" key="3">
    <source>
        <dbReference type="Proteomes" id="UP000324748"/>
    </source>
</evidence>
<dbReference type="EMBL" id="VSWC01000201">
    <property type="protein sequence ID" value="KAA1063906.1"/>
    <property type="molecule type" value="Genomic_DNA"/>
</dbReference>
<accession>A0A5B0LIH8</accession>
<organism evidence="2 3">
    <name type="scientific">Puccinia graminis f. sp. tritici</name>
    <dbReference type="NCBI Taxonomy" id="56615"/>
    <lineage>
        <taxon>Eukaryota</taxon>
        <taxon>Fungi</taxon>
        <taxon>Dikarya</taxon>
        <taxon>Basidiomycota</taxon>
        <taxon>Pucciniomycotina</taxon>
        <taxon>Pucciniomycetes</taxon>
        <taxon>Pucciniales</taxon>
        <taxon>Pucciniaceae</taxon>
        <taxon>Puccinia</taxon>
    </lineage>
</organism>
<dbReference type="Gene3D" id="3.40.50.300">
    <property type="entry name" value="P-loop containing nucleotide triphosphate hydrolases"/>
    <property type="match status" value="1"/>
</dbReference>
<proteinExistence type="predicted"/>